<accession>A0ACC0H0F2</accession>
<protein>
    <submittedName>
        <fullName evidence="1">Protein NLP7</fullName>
    </submittedName>
</protein>
<dbReference type="Proteomes" id="UP001060215">
    <property type="component" value="Chromosome 7"/>
</dbReference>
<comment type="caution">
    <text evidence="1">The sequence shown here is derived from an EMBL/GenBank/DDBJ whole genome shotgun (WGS) entry which is preliminary data.</text>
</comment>
<dbReference type="EMBL" id="CM045764">
    <property type="protein sequence ID" value="KAI8006283.1"/>
    <property type="molecule type" value="Genomic_DNA"/>
</dbReference>
<sequence>MSGEKEDWSELFDCSEFSDWWSSVDSPTDGLLGDLFSDANINPCSPIGPFTSLHQHQPPSSPKCNLSDITTTISLPTSTCLSLLAKLITDRSDLESESVELQKLGDEAQLVCLKLSITKKVLLDLAKCPSGKLKLLLQEAETLKPIPGFMIEETMTNSLRFLIESTAQYALSQISATVENLHHSALTTSLQPLALDLHNNELHRCKIASLIYMFSLDCGMGVDCGHHSHAFLLKLPFWNPNVQFYYCKEPLMLNHDQYYNVRGTLALPVFETSRQSCVGVLELIMTSQKISYAPEHVRVTKPSTNEKLDLRLDCFQILQTTRSPLQPQARQNGGPIENGSNVISACQSHNAVVLSEIEDTGESSKIKSGKKEESIGLEILQQHFHLTLLDAASRLNVSRSTLKRICRKLGISEWPSHKRNKLKPVDESVPSAGANDPNLSTSPSLLPTVVVLDQPKPPGSELQKEKGQITLL</sequence>
<organism evidence="1 2">
    <name type="scientific">Camellia lanceoleosa</name>
    <dbReference type="NCBI Taxonomy" id="1840588"/>
    <lineage>
        <taxon>Eukaryota</taxon>
        <taxon>Viridiplantae</taxon>
        <taxon>Streptophyta</taxon>
        <taxon>Embryophyta</taxon>
        <taxon>Tracheophyta</taxon>
        <taxon>Spermatophyta</taxon>
        <taxon>Magnoliopsida</taxon>
        <taxon>eudicotyledons</taxon>
        <taxon>Gunneridae</taxon>
        <taxon>Pentapetalae</taxon>
        <taxon>asterids</taxon>
        <taxon>Ericales</taxon>
        <taxon>Theaceae</taxon>
        <taxon>Camellia</taxon>
    </lineage>
</organism>
<name>A0ACC0H0F2_9ERIC</name>
<reference evidence="1 2" key="1">
    <citation type="journal article" date="2022" name="Plant J.">
        <title>Chromosome-level genome of Camellia lanceoleosa provides a valuable resource for understanding genome evolution and self-incompatibility.</title>
        <authorList>
            <person name="Gong W."/>
            <person name="Xiao S."/>
            <person name="Wang L."/>
            <person name="Liao Z."/>
            <person name="Chang Y."/>
            <person name="Mo W."/>
            <person name="Hu G."/>
            <person name="Li W."/>
            <person name="Zhao G."/>
            <person name="Zhu H."/>
            <person name="Hu X."/>
            <person name="Ji K."/>
            <person name="Xiang X."/>
            <person name="Song Q."/>
            <person name="Yuan D."/>
            <person name="Jin S."/>
            <person name="Zhang L."/>
        </authorList>
    </citation>
    <scope>NUCLEOTIDE SEQUENCE [LARGE SCALE GENOMIC DNA]</scope>
    <source>
        <strain evidence="1">SQ_2022a</strain>
    </source>
</reference>
<evidence type="ECO:0000313" key="1">
    <source>
        <dbReference type="EMBL" id="KAI8006283.1"/>
    </source>
</evidence>
<evidence type="ECO:0000313" key="2">
    <source>
        <dbReference type="Proteomes" id="UP001060215"/>
    </source>
</evidence>
<gene>
    <name evidence="1" type="ORF">LOK49_LG07G03216</name>
</gene>
<proteinExistence type="predicted"/>
<keyword evidence="2" id="KW-1185">Reference proteome</keyword>